<dbReference type="EMBL" id="CM043775">
    <property type="protein sequence ID" value="KAI4839576.1"/>
    <property type="molecule type" value="Genomic_DNA"/>
</dbReference>
<dbReference type="Proteomes" id="UP001056978">
    <property type="component" value="Chromosome 7"/>
</dbReference>
<evidence type="ECO:0000313" key="1">
    <source>
        <dbReference type="EMBL" id="KAI4839576.1"/>
    </source>
</evidence>
<gene>
    <name evidence="1" type="ORF">MKS88_002133</name>
</gene>
<accession>A0ACB9YBP5</accession>
<name>A0ACB9YBP5_PLABR</name>
<organism evidence="1 2">
    <name type="scientific">Plasmodium brasilianum</name>
    <dbReference type="NCBI Taxonomy" id="5824"/>
    <lineage>
        <taxon>Eukaryota</taxon>
        <taxon>Sar</taxon>
        <taxon>Alveolata</taxon>
        <taxon>Apicomplexa</taxon>
        <taxon>Aconoidasida</taxon>
        <taxon>Haemosporida</taxon>
        <taxon>Plasmodiidae</taxon>
        <taxon>Plasmodium</taxon>
        <taxon>Plasmodium (Plasmodium)</taxon>
    </lineage>
</organism>
<protein>
    <submittedName>
        <fullName evidence="1">Uncharacterized protein</fullName>
    </submittedName>
</protein>
<comment type="caution">
    <text evidence="1">The sequence shown here is derived from an EMBL/GenBank/DDBJ whole genome shotgun (WGS) entry which is preliminary data.</text>
</comment>
<proteinExistence type="predicted"/>
<reference evidence="1" key="1">
    <citation type="submission" date="2022-06" db="EMBL/GenBank/DDBJ databases">
        <title>The First Complete Genome of the Simian Malaria Parasite Plasmodium brasilianum.</title>
        <authorList>
            <person name="Bajic M."/>
            <person name="Ravishankar S."/>
        </authorList>
    </citation>
    <scope>NUCLEOTIDE SEQUENCE</scope>
    <source>
        <strain evidence="1">Bolivian I</strain>
    </source>
</reference>
<keyword evidence="2" id="KW-1185">Reference proteome</keyword>
<sequence>MWNEGKGGGSSVLICKNDASDEWWKDNGKQGKSKIKEKVKKIYEKTEREKPLLFEKKKKKNKKMEKRGKKKKEKRKMKKNINKEKHKQRKTESKKNRNKEKQKHRKIKNSRKNRVKNDQLQTKEMKASESKTLNVKNAYY</sequence>
<evidence type="ECO:0000313" key="2">
    <source>
        <dbReference type="Proteomes" id="UP001056978"/>
    </source>
</evidence>